<sequence length="81" mass="9134">MTEGEDAMMRSTACLHTRPVWFHPTLHYVQHHFPRDKVQRSVLIHQTLAVYSPQADTKQNGANSPPFGPAELRGCVAFFAT</sequence>
<dbReference type="EMBL" id="JAVLET010000005">
    <property type="protein sequence ID" value="KAL0469748.1"/>
    <property type="molecule type" value="Genomic_DNA"/>
</dbReference>
<keyword evidence="2" id="KW-1185">Reference proteome</keyword>
<gene>
    <name evidence="1" type="ORF">QR685DRAFT_527425</name>
</gene>
<organism evidence="1 2">
    <name type="scientific">Neurospora intermedia</name>
    <dbReference type="NCBI Taxonomy" id="5142"/>
    <lineage>
        <taxon>Eukaryota</taxon>
        <taxon>Fungi</taxon>
        <taxon>Dikarya</taxon>
        <taxon>Ascomycota</taxon>
        <taxon>Pezizomycotina</taxon>
        <taxon>Sordariomycetes</taxon>
        <taxon>Sordariomycetidae</taxon>
        <taxon>Sordariales</taxon>
        <taxon>Sordariaceae</taxon>
        <taxon>Neurospora</taxon>
    </lineage>
</organism>
<accession>A0ABR3DAP8</accession>
<protein>
    <submittedName>
        <fullName evidence="1">Uncharacterized protein</fullName>
    </submittedName>
</protein>
<name>A0ABR3DAP8_NEUIN</name>
<reference evidence="1 2" key="1">
    <citation type="submission" date="2023-09" db="EMBL/GenBank/DDBJ databases">
        <title>Multi-omics analysis of a traditional fermented food reveals byproduct-associated fungal strains for waste-to-food upcycling.</title>
        <authorList>
            <consortium name="Lawrence Berkeley National Laboratory"/>
            <person name="Rekdal V.M."/>
            <person name="Villalobos-Escobedo J.M."/>
            <person name="Rodriguez-Valeron N."/>
            <person name="Garcia M.O."/>
            <person name="Vasquez D.P."/>
            <person name="Damayanti I."/>
            <person name="Sorensen P.M."/>
            <person name="Baidoo E.E."/>
            <person name="De Carvalho A.C."/>
            <person name="Riley R."/>
            <person name="Lipzen A."/>
            <person name="He G."/>
            <person name="Yan M."/>
            <person name="Haridas S."/>
            <person name="Daum C."/>
            <person name="Yoshinaga Y."/>
            <person name="Ng V."/>
            <person name="Grigoriev I.V."/>
            <person name="Munk R."/>
            <person name="Nuraida L."/>
            <person name="Wijaya C.H."/>
            <person name="Morales P.-C."/>
            <person name="Keasling J.D."/>
        </authorList>
    </citation>
    <scope>NUCLEOTIDE SEQUENCE [LARGE SCALE GENOMIC DNA]</scope>
    <source>
        <strain evidence="1 2">FGSC 2613</strain>
    </source>
</reference>
<evidence type="ECO:0000313" key="2">
    <source>
        <dbReference type="Proteomes" id="UP001451303"/>
    </source>
</evidence>
<evidence type="ECO:0000313" key="1">
    <source>
        <dbReference type="EMBL" id="KAL0469748.1"/>
    </source>
</evidence>
<dbReference type="Proteomes" id="UP001451303">
    <property type="component" value="Unassembled WGS sequence"/>
</dbReference>
<proteinExistence type="predicted"/>
<comment type="caution">
    <text evidence="1">The sequence shown here is derived from an EMBL/GenBank/DDBJ whole genome shotgun (WGS) entry which is preliminary data.</text>
</comment>